<evidence type="ECO:0000313" key="3">
    <source>
        <dbReference type="Proteomes" id="UP000290407"/>
    </source>
</evidence>
<gene>
    <name evidence="2" type="ORF">EQG79_09285</name>
</gene>
<reference evidence="2 3" key="1">
    <citation type="submission" date="2019-01" db="EMBL/GenBank/DDBJ databases">
        <title>Spirosoma flava sp. nov., a propanil-degrading bacterium isolated from herbicide-contaminated soil.</title>
        <authorList>
            <person name="Zhang L."/>
            <person name="Jiang J.-D."/>
        </authorList>
    </citation>
    <scope>NUCLEOTIDE SEQUENCE [LARGE SCALE GENOMIC DNA]</scope>
    <source>
        <strain evidence="2 3">TY50</strain>
    </source>
</reference>
<dbReference type="Pfam" id="PF04397">
    <property type="entry name" value="LytTR"/>
    <property type="match status" value="1"/>
</dbReference>
<keyword evidence="3" id="KW-1185">Reference proteome</keyword>
<dbReference type="AlphaFoldDB" id="A0A4Q2UKK6"/>
<dbReference type="EMBL" id="SBLB01000002">
    <property type="protein sequence ID" value="RYC70053.1"/>
    <property type="molecule type" value="Genomic_DNA"/>
</dbReference>
<protein>
    <submittedName>
        <fullName evidence="2">LytTR family transcriptional regulator</fullName>
    </submittedName>
</protein>
<dbReference type="Gene3D" id="2.40.50.1020">
    <property type="entry name" value="LytTr DNA-binding domain"/>
    <property type="match status" value="1"/>
</dbReference>
<sequence>MGYHFLSIPVDMNESYAKTDGAPKAASSVPALATYSLEGVLFIPNMKRYDRLRQQDIGYVKGDKSHVTLHMINGKKVSVSTHLGNFMRYLDSNWFVRTSRSHIVNLGHIDAVTSRSVVIADSVIPLTIAYRTTLWERLPIVRLKSN</sequence>
<evidence type="ECO:0000259" key="1">
    <source>
        <dbReference type="SMART" id="SM00850"/>
    </source>
</evidence>
<dbReference type="InterPro" id="IPR007492">
    <property type="entry name" value="LytTR_DNA-bd_dom"/>
</dbReference>
<dbReference type="SMART" id="SM00850">
    <property type="entry name" value="LytTR"/>
    <property type="match status" value="1"/>
</dbReference>
<dbReference type="Proteomes" id="UP000290407">
    <property type="component" value="Unassembled WGS sequence"/>
</dbReference>
<organism evidence="2 3">
    <name type="scientific">Spirosoma sordidisoli</name>
    <dbReference type="NCBI Taxonomy" id="2502893"/>
    <lineage>
        <taxon>Bacteria</taxon>
        <taxon>Pseudomonadati</taxon>
        <taxon>Bacteroidota</taxon>
        <taxon>Cytophagia</taxon>
        <taxon>Cytophagales</taxon>
        <taxon>Cytophagaceae</taxon>
        <taxon>Spirosoma</taxon>
    </lineage>
</organism>
<dbReference type="GO" id="GO:0003677">
    <property type="term" value="F:DNA binding"/>
    <property type="evidence" value="ECO:0007669"/>
    <property type="project" value="InterPro"/>
</dbReference>
<name>A0A4Q2UKK6_9BACT</name>
<feature type="domain" description="HTH LytTR-type" evidence="1">
    <location>
        <begin position="47"/>
        <end position="139"/>
    </location>
</feature>
<proteinExistence type="predicted"/>
<comment type="caution">
    <text evidence="2">The sequence shown here is derived from an EMBL/GenBank/DDBJ whole genome shotgun (WGS) entry which is preliminary data.</text>
</comment>
<accession>A0A4Q2UKK6</accession>
<evidence type="ECO:0000313" key="2">
    <source>
        <dbReference type="EMBL" id="RYC70053.1"/>
    </source>
</evidence>